<evidence type="ECO:0000259" key="11">
    <source>
        <dbReference type="Pfam" id="PF01370"/>
    </source>
</evidence>
<evidence type="ECO:0000256" key="9">
    <source>
        <dbReference type="ARBA" id="ARBA00023235"/>
    </source>
</evidence>
<evidence type="ECO:0000256" key="8">
    <source>
        <dbReference type="ARBA" id="ARBA00023144"/>
    </source>
</evidence>
<dbReference type="Gene3D" id="3.40.50.720">
    <property type="entry name" value="NAD(P)-binding Rossmann-like Domain"/>
    <property type="match status" value="1"/>
</dbReference>
<evidence type="ECO:0000256" key="3">
    <source>
        <dbReference type="ARBA" id="ARBA00004947"/>
    </source>
</evidence>
<dbReference type="PANTHER" id="PTHR43725:SF47">
    <property type="entry name" value="UDP-GLUCOSE 4-EPIMERASE"/>
    <property type="match status" value="1"/>
</dbReference>
<evidence type="ECO:0000256" key="6">
    <source>
        <dbReference type="ARBA" id="ARBA00018569"/>
    </source>
</evidence>
<dbReference type="SUPFAM" id="SSF51735">
    <property type="entry name" value="NAD(P)-binding Rossmann-fold domains"/>
    <property type="match status" value="1"/>
</dbReference>
<protein>
    <recommendedName>
        <fullName evidence="6 10">UDP-glucose 4-epimerase</fullName>
        <ecNumber evidence="5 10">5.1.3.2</ecNumber>
    </recommendedName>
</protein>
<evidence type="ECO:0000256" key="7">
    <source>
        <dbReference type="ARBA" id="ARBA00023027"/>
    </source>
</evidence>
<dbReference type="UniPathway" id="UPA00214"/>
<dbReference type="InterPro" id="IPR036291">
    <property type="entry name" value="NAD(P)-bd_dom_sf"/>
</dbReference>
<dbReference type="AlphaFoldDB" id="A0A5N1IP72"/>
<evidence type="ECO:0000313" key="12">
    <source>
        <dbReference type="EMBL" id="KAA9331842.1"/>
    </source>
</evidence>
<evidence type="ECO:0000256" key="4">
    <source>
        <dbReference type="ARBA" id="ARBA00007637"/>
    </source>
</evidence>
<dbReference type="Gene3D" id="3.90.25.10">
    <property type="entry name" value="UDP-galactose 4-epimerase, domain 1"/>
    <property type="match status" value="1"/>
</dbReference>
<sequence length="347" mass="38043">MEERKKILVTGGAGYIGSHAVVELYQAGFEPVIVDNFVNSQESALDGVAAILEKKIACYRLDCADYNAFRQVFEQEKNIEGVIHFAAYKAVGESVTEPLKYYHNNVGSLVVLLQLMEEYRIPNLVFSSSCTVYGIPDQLPVTEATPVKKAASPYGNTKQICEDILSDLAKSGTGSISTIALRYFNPVGAHISARIGELPLGVPNNLVPFITQTAAGIREKLTVFGNDYDTPDGSNIRDYVHVVDLAKAHVKALDRLMSGANQPLEIYNIGTGQGSSVLEVIETFERVTGQKLNYIIGNRREGDVPEIYASVTKATEELGFKTELSLEDALKSAWNWQCQLQKNQLTA</sequence>
<dbReference type="EMBL" id="VTWT01000007">
    <property type="protein sequence ID" value="KAA9331842.1"/>
    <property type="molecule type" value="Genomic_DNA"/>
</dbReference>
<evidence type="ECO:0000256" key="5">
    <source>
        <dbReference type="ARBA" id="ARBA00013189"/>
    </source>
</evidence>
<comment type="catalytic activity">
    <reaction evidence="1 10">
        <text>UDP-alpha-D-glucose = UDP-alpha-D-galactose</text>
        <dbReference type="Rhea" id="RHEA:22168"/>
        <dbReference type="ChEBI" id="CHEBI:58885"/>
        <dbReference type="ChEBI" id="CHEBI:66914"/>
        <dbReference type="EC" id="5.1.3.2"/>
    </reaction>
</comment>
<dbReference type="Proteomes" id="UP000326570">
    <property type="component" value="Unassembled WGS sequence"/>
</dbReference>
<organism evidence="12 13">
    <name type="scientific">Adhaeribacter soli</name>
    <dbReference type="NCBI Taxonomy" id="2607655"/>
    <lineage>
        <taxon>Bacteria</taxon>
        <taxon>Pseudomonadati</taxon>
        <taxon>Bacteroidota</taxon>
        <taxon>Cytophagia</taxon>
        <taxon>Cytophagales</taxon>
        <taxon>Hymenobacteraceae</taxon>
        <taxon>Adhaeribacter</taxon>
    </lineage>
</organism>
<keyword evidence="8" id="KW-0299">Galactose metabolism</keyword>
<dbReference type="InterPro" id="IPR001509">
    <property type="entry name" value="Epimerase_deHydtase"/>
</dbReference>
<feature type="domain" description="NAD-dependent epimerase/dehydratase" evidence="11">
    <location>
        <begin position="7"/>
        <end position="270"/>
    </location>
</feature>
<keyword evidence="7 10" id="KW-0520">NAD</keyword>
<comment type="cofactor">
    <cofactor evidence="2 10">
        <name>NAD(+)</name>
        <dbReference type="ChEBI" id="CHEBI:57540"/>
    </cofactor>
</comment>
<dbReference type="CDD" id="cd05247">
    <property type="entry name" value="UDP_G4E_1_SDR_e"/>
    <property type="match status" value="1"/>
</dbReference>
<comment type="similarity">
    <text evidence="4 10">Belongs to the NAD(P)-dependent epimerase/dehydratase family.</text>
</comment>
<dbReference type="Pfam" id="PF01370">
    <property type="entry name" value="Epimerase"/>
    <property type="match status" value="1"/>
</dbReference>
<dbReference type="PRINTS" id="PR01713">
    <property type="entry name" value="NUCEPIMERASE"/>
</dbReference>
<accession>A0A5N1IP72</accession>
<proteinExistence type="inferred from homology"/>
<comment type="subunit">
    <text evidence="10">Homodimer.</text>
</comment>
<comment type="caution">
    <text evidence="12">The sequence shown here is derived from an EMBL/GenBank/DDBJ whole genome shotgun (WGS) entry which is preliminary data.</text>
</comment>
<comment type="pathway">
    <text evidence="3 10">Carbohydrate metabolism; galactose metabolism.</text>
</comment>
<evidence type="ECO:0000256" key="2">
    <source>
        <dbReference type="ARBA" id="ARBA00001911"/>
    </source>
</evidence>
<dbReference type="GO" id="GO:0006012">
    <property type="term" value="P:galactose metabolic process"/>
    <property type="evidence" value="ECO:0007669"/>
    <property type="project" value="UniProtKB-UniPathway"/>
</dbReference>
<reference evidence="12 13" key="1">
    <citation type="submission" date="2019-09" db="EMBL/GenBank/DDBJ databases">
        <title>Genome sequence of Adhaeribacter sp. M2.</title>
        <authorList>
            <person name="Srinivasan S."/>
        </authorList>
    </citation>
    <scope>NUCLEOTIDE SEQUENCE [LARGE SCALE GENOMIC DNA]</scope>
    <source>
        <strain evidence="12 13">M2</strain>
    </source>
</reference>
<dbReference type="NCBIfam" id="TIGR01179">
    <property type="entry name" value="galE"/>
    <property type="match status" value="1"/>
</dbReference>
<dbReference type="RefSeq" id="WP_150904451.1">
    <property type="nucleotide sequence ID" value="NZ_VTWT01000007.1"/>
</dbReference>
<dbReference type="GO" id="GO:0005829">
    <property type="term" value="C:cytosol"/>
    <property type="evidence" value="ECO:0007669"/>
    <property type="project" value="TreeGrafter"/>
</dbReference>
<evidence type="ECO:0000313" key="13">
    <source>
        <dbReference type="Proteomes" id="UP000326570"/>
    </source>
</evidence>
<gene>
    <name evidence="12" type="primary">galE</name>
    <name evidence="12" type="ORF">F0P94_13675</name>
</gene>
<dbReference type="GO" id="GO:0003978">
    <property type="term" value="F:UDP-glucose 4-epimerase activity"/>
    <property type="evidence" value="ECO:0007669"/>
    <property type="project" value="UniProtKB-UniRule"/>
</dbReference>
<dbReference type="PANTHER" id="PTHR43725">
    <property type="entry name" value="UDP-GLUCOSE 4-EPIMERASE"/>
    <property type="match status" value="1"/>
</dbReference>
<dbReference type="EC" id="5.1.3.2" evidence="5 10"/>
<keyword evidence="10" id="KW-0119">Carbohydrate metabolism</keyword>
<evidence type="ECO:0000256" key="10">
    <source>
        <dbReference type="RuleBase" id="RU366046"/>
    </source>
</evidence>
<evidence type="ECO:0000256" key="1">
    <source>
        <dbReference type="ARBA" id="ARBA00000083"/>
    </source>
</evidence>
<keyword evidence="13" id="KW-1185">Reference proteome</keyword>
<keyword evidence="9 10" id="KW-0413">Isomerase</keyword>
<name>A0A5N1IP72_9BACT</name>
<dbReference type="InterPro" id="IPR005886">
    <property type="entry name" value="UDP_G4E"/>
</dbReference>